<dbReference type="NCBIfam" id="TIGR01189">
    <property type="entry name" value="ccmA"/>
    <property type="match status" value="1"/>
</dbReference>
<dbReference type="InterPro" id="IPR017871">
    <property type="entry name" value="ABC_transporter-like_CS"/>
</dbReference>
<evidence type="ECO:0000256" key="3">
    <source>
        <dbReference type="ARBA" id="ARBA00022748"/>
    </source>
</evidence>
<dbReference type="RefSeq" id="WP_085378102.1">
    <property type="nucleotide sequence ID" value="NZ_CP020612.1"/>
</dbReference>
<dbReference type="Pfam" id="PF00005">
    <property type="entry name" value="ABC_tran"/>
    <property type="match status" value="1"/>
</dbReference>
<evidence type="ECO:0000259" key="7">
    <source>
        <dbReference type="PROSITE" id="PS50893"/>
    </source>
</evidence>
<dbReference type="Gene3D" id="3.40.50.300">
    <property type="entry name" value="P-loop containing nucleotide triphosphate hydrolases"/>
    <property type="match status" value="1"/>
</dbReference>
<evidence type="ECO:0000256" key="2">
    <source>
        <dbReference type="ARBA" id="ARBA00022741"/>
    </source>
</evidence>
<dbReference type="PANTHER" id="PTHR43499:SF1">
    <property type="entry name" value="ABC TRANSPORTER I FAMILY MEMBER 1"/>
    <property type="match status" value="1"/>
</dbReference>
<dbReference type="STRING" id="1945662.B0A89_10430"/>
<dbReference type="GO" id="GO:0022857">
    <property type="term" value="F:transmembrane transporter activity"/>
    <property type="evidence" value="ECO:0007669"/>
    <property type="project" value="InterPro"/>
</dbReference>
<dbReference type="InterPro" id="IPR005895">
    <property type="entry name" value="ABC_transptr_haem_export_CcmA"/>
</dbReference>
<organism evidence="8 9">
    <name type="scientific">Paracoccus contaminans</name>
    <dbReference type="NCBI Taxonomy" id="1945662"/>
    <lineage>
        <taxon>Bacteria</taxon>
        <taxon>Pseudomonadati</taxon>
        <taxon>Pseudomonadota</taxon>
        <taxon>Alphaproteobacteria</taxon>
        <taxon>Rhodobacterales</taxon>
        <taxon>Paracoccaceae</taxon>
        <taxon>Paracoccus</taxon>
    </lineage>
</organism>
<feature type="domain" description="ABC transporter" evidence="7">
    <location>
        <begin position="4"/>
        <end position="207"/>
    </location>
</feature>
<dbReference type="Proteomes" id="UP000193017">
    <property type="component" value="Chromosome"/>
</dbReference>
<name>A0A1W6CYN9_9RHOB</name>
<dbReference type="PANTHER" id="PTHR43499">
    <property type="entry name" value="ABC TRANSPORTER I FAMILY MEMBER 1"/>
    <property type="match status" value="1"/>
</dbReference>
<dbReference type="PROSITE" id="PS50893">
    <property type="entry name" value="ABC_TRANSPORTER_2"/>
    <property type="match status" value="1"/>
</dbReference>
<keyword evidence="4 8" id="KW-0067">ATP-binding</keyword>
<dbReference type="InterPro" id="IPR027417">
    <property type="entry name" value="P-loop_NTPase"/>
</dbReference>
<proteinExistence type="predicted"/>
<dbReference type="GO" id="GO:0005524">
    <property type="term" value="F:ATP binding"/>
    <property type="evidence" value="ECO:0007669"/>
    <property type="project" value="UniProtKB-KW"/>
</dbReference>
<keyword evidence="6" id="KW-0472">Membrane</keyword>
<evidence type="ECO:0000313" key="9">
    <source>
        <dbReference type="Proteomes" id="UP000193017"/>
    </source>
</evidence>
<gene>
    <name evidence="8" type="ORF">B0A89_10430</name>
</gene>
<keyword evidence="5" id="KW-1278">Translocase</keyword>
<evidence type="ECO:0000256" key="4">
    <source>
        <dbReference type="ARBA" id="ARBA00022840"/>
    </source>
</evidence>
<dbReference type="PROSITE" id="PS00211">
    <property type="entry name" value="ABC_TRANSPORTER_1"/>
    <property type="match status" value="1"/>
</dbReference>
<evidence type="ECO:0000256" key="5">
    <source>
        <dbReference type="ARBA" id="ARBA00022967"/>
    </source>
</evidence>
<dbReference type="OrthoDB" id="9800654at2"/>
<dbReference type="KEGG" id="pcon:B0A89_10430"/>
<dbReference type="InterPro" id="IPR003593">
    <property type="entry name" value="AAA+_ATPase"/>
</dbReference>
<evidence type="ECO:0000313" key="8">
    <source>
        <dbReference type="EMBL" id="ARJ69983.1"/>
    </source>
</evidence>
<evidence type="ECO:0000256" key="1">
    <source>
        <dbReference type="ARBA" id="ARBA00022448"/>
    </source>
</evidence>
<evidence type="ECO:0000256" key="6">
    <source>
        <dbReference type="ARBA" id="ARBA00023136"/>
    </source>
</evidence>
<dbReference type="InterPro" id="IPR003439">
    <property type="entry name" value="ABC_transporter-like_ATP-bd"/>
</dbReference>
<protein>
    <submittedName>
        <fullName evidence="8">Heme ABC exporter ATP-binding protein CcmA</fullName>
    </submittedName>
</protein>
<keyword evidence="3" id="KW-0201">Cytochrome c-type biogenesis</keyword>
<dbReference type="AlphaFoldDB" id="A0A1W6CYN9"/>
<dbReference type="SUPFAM" id="SSF52540">
    <property type="entry name" value="P-loop containing nucleoside triphosphate hydrolases"/>
    <property type="match status" value="1"/>
</dbReference>
<keyword evidence="1" id="KW-0813">Transport</keyword>
<dbReference type="GO" id="GO:0017004">
    <property type="term" value="P:cytochrome complex assembly"/>
    <property type="evidence" value="ECO:0007669"/>
    <property type="project" value="UniProtKB-KW"/>
</dbReference>
<dbReference type="SMART" id="SM00382">
    <property type="entry name" value="AAA"/>
    <property type="match status" value="1"/>
</dbReference>
<reference evidence="8 9" key="1">
    <citation type="submission" date="2017-03" db="EMBL/GenBank/DDBJ databases">
        <title>Genome sequence of Paracoccus contaminans isolated from a water microcosm.</title>
        <authorList>
            <person name="Aurass P."/>
            <person name="Karste S."/>
            <person name="Trost E."/>
            <person name="Glaeser S.P."/>
            <person name="Kaempfer P."/>
            <person name="Flieger A."/>
        </authorList>
    </citation>
    <scope>NUCLEOTIDE SEQUENCE [LARGE SCALE GENOMIC DNA]</scope>
    <source>
        <strain evidence="9">RKI 16-01929T\LMG 29738T\CCM 8701T\CIP 111112T</strain>
    </source>
</reference>
<accession>A0A1W6CYN9</accession>
<keyword evidence="2" id="KW-0547">Nucleotide-binding</keyword>
<keyword evidence="9" id="KW-1185">Reference proteome</keyword>
<dbReference type="GO" id="GO:0016887">
    <property type="term" value="F:ATP hydrolysis activity"/>
    <property type="evidence" value="ECO:0007669"/>
    <property type="project" value="InterPro"/>
</dbReference>
<dbReference type="EMBL" id="CP020612">
    <property type="protein sequence ID" value="ARJ69983.1"/>
    <property type="molecule type" value="Genomic_DNA"/>
</dbReference>
<sequence length="212" mass="21340">MALVSARGLAVARGGRRVAEGIDLDLSAGEALILRGPNGIGKTTLLRTIAGLQPPAAGTVTADPDAIAYAGHADGLKGALSAAENLRFWQAVFAGPPVGAALAAFDLSHLAARPAAMLSAGQKRRLGLARLLVTGRPVWVLDEPTVSLDAASAALFAEAVGAHLAQGGAALIATHVDLGLGAGVRVLDLSPYRAMTGRTAPRAPASFDEAFG</sequence>